<accession>D7CC19</accession>
<evidence type="ECO:0000313" key="2">
    <source>
        <dbReference type="Proteomes" id="UP000000377"/>
    </source>
</evidence>
<dbReference type="Proteomes" id="UP000000377">
    <property type="component" value="Chromosome"/>
</dbReference>
<name>D7CC19_STRBB</name>
<dbReference type="PATRIC" id="fig|749414.3.peg.1428"/>
<keyword evidence="2" id="KW-1185">Reference proteome</keyword>
<dbReference type="EMBL" id="CP002047">
    <property type="protein sequence ID" value="ADI04514.1"/>
    <property type="molecule type" value="Genomic_DNA"/>
</dbReference>
<dbReference type="Pfam" id="PF19450">
    <property type="entry name" value="DUF5988"/>
    <property type="match status" value="1"/>
</dbReference>
<dbReference type="AlphaFoldDB" id="D7CC19"/>
<dbReference type="eggNOG" id="ENOG5033AEV">
    <property type="taxonomic scope" value="Bacteria"/>
</dbReference>
<protein>
    <submittedName>
        <fullName evidence="1">Uncharacterized protein</fullName>
    </submittedName>
</protein>
<dbReference type="InterPro" id="IPR046030">
    <property type="entry name" value="DUF5988"/>
</dbReference>
<gene>
    <name evidence="1" type="ordered locus">SBI_01393</name>
</gene>
<organism evidence="1 2">
    <name type="scientific">Streptomyces bingchenggensis (strain BCW-1)</name>
    <dbReference type="NCBI Taxonomy" id="749414"/>
    <lineage>
        <taxon>Bacteria</taxon>
        <taxon>Bacillati</taxon>
        <taxon>Actinomycetota</taxon>
        <taxon>Actinomycetes</taxon>
        <taxon>Kitasatosporales</taxon>
        <taxon>Streptomycetaceae</taxon>
        <taxon>Streptomyces</taxon>
    </lineage>
</organism>
<dbReference type="KEGG" id="sbh:SBI_01393"/>
<dbReference type="HOGENOM" id="CLU_182306_1_0_11"/>
<sequence>MTAMQMPKANVILRGGPASQLPEGERVRYVADAAISLKLPRGNRYEHFEPSPETINHDGVDLQVFTWTRVTYVAE</sequence>
<evidence type="ECO:0000313" key="1">
    <source>
        <dbReference type="EMBL" id="ADI04514.1"/>
    </source>
</evidence>
<reference evidence="1 2" key="1">
    <citation type="journal article" date="2010" name="J. Bacteriol.">
        <title>Genome sequence of the milbemycin-producing bacterium Streptomyces bingchenggensis.</title>
        <authorList>
            <person name="Wang X.J."/>
            <person name="Yan Y.J."/>
            <person name="Zhang B."/>
            <person name="An J."/>
            <person name="Wang J.J."/>
            <person name="Tian J."/>
            <person name="Jiang L."/>
            <person name="Chen Y.H."/>
            <person name="Huang S.X."/>
            <person name="Yin M."/>
            <person name="Zhang J."/>
            <person name="Gao A.L."/>
            <person name="Liu C.X."/>
            <person name="Zhu Z.X."/>
            <person name="Xiang W.S."/>
        </authorList>
    </citation>
    <scope>NUCLEOTIDE SEQUENCE [LARGE SCALE GENOMIC DNA]</scope>
    <source>
        <strain evidence="1 2">BCW-1</strain>
    </source>
</reference>
<proteinExistence type="predicted"/>